<feature type="domain" description="ABC transporter" evidence="4">
    <location>
        <begin position="1"/>
        <end position="224"/>
    </location>
</feature>
<keyword evidence="2" id="KW-0547">Nucleotide-binding</keyword>
<dbReference type="SUPFAM" id="SSF52540">
    <property type="entry name" value="P-loop containing nucleoside triphosphate hydrolases"/>
    <property type="match status" value="1"/>
</dbReference>
<organism evidence="5 6">
    <name type="scientific">Desulfofundulus thermosubterraneus DSM 16057</name>
    <dbReference type="NCBI Taxonomy" id="1121432"/>
    <lineage>
        <taxon>Bacteria</taxon>
        <taxon>Bacillati</taxon>
        <taxon>Bacillota</taxon>
        <taxon>Clostridia</taxon>
        <taxon>Eubacteriales</taxon>
        <taxon>Peptococcaceae</taxon>
        <taxon>Desulfofundulus</taxon>
    </lineage>
</organism>
<dbReference type="PANTHER" id="PTHR42781:SF4">
    <property type="entry name" value="SPERMIDINE_PUTRESCINE IMPORT ATP-BINDING PROTEIN POTA"/>
    <property type="match status" value="1"/>
</dbReference>
<dbReference type="InterPro" id="IPR003593">
    <property type="entry name" value="AAA+_ATPase"/>
</dbReference>
<evidence type="ECO:0000256" key="3">
    <source>
        <dbReference type="ARBA" id="ARBA00022840"/>
    </source>
</evidence>
<name>A0A1M6BXI8_9FIRM</name>
<dbReference type="PROSITE" id="PS00211">
    <property type="entry name" value="ABC_TRANSPORTER_1"/>
    <property type="match status" value="1"/>
</dbReference>
<gene>
    <name evidence="5" type="ORF">SAMN02745219_00520</name>
</gene>
<dbReference type="GO" id="GO:0016887">
    <property type="term" value="F:ATP hydrolysis activity"/>
    <property type="evidence" value="ECO:0007669"/>
    <property type="project" value="InterPro"/>
</dbReference>
<dbReference type="InterPro" id="IPR003439">
    <property type="entry name" value="ABC_transporter-like_ATP-bd"/>
</dbReference>
<dbReference type="GO" id="GO:0005524">
    <property type="term" value="F:ATP binding"/>
    <property type="evidence" value="ECO:0007669"/>
    <property type="project" value="UniProtKB-KW"/>
</dbReference>
<evidence type="ECO:0000256" key="2">
    <source>
        <dbReference type="ARBA" id="ARBA00022741"/>
    </source>
</evidence>
<evidence type="ECO:0000259" key="4">
    <source>
        <dbReference type="PROSITE" id="PS50893"/>
    </source>
</evidence>
<dbReference type="Gene3D" id="3.40.50.300">
    <property type="entry name" value="P-loop containing nucleotide triphosphate hydrolases"/>
    <property type="match status" value="1"/>
</dbReference>
<dbReference type="InterPro" id="IPR050093">
    <property type="entry name" value="ABC_SmlMolc_Importer"/>
</dbReference>
<evidence type="ECO:0000313" key="5">
    <source>
        <dbReference type="EMBL" id="SHI53333.1"/>
    </source>
</evidence>
<dbReference type="Proteomes" id="UP000184529">
    <property type="component" value="Unassembled WGS sequence"/>
</dbReference>
<reference evidence="6" key="1">
    <citation type="submission" date="2016-11" db="EMBL/GenBank/DDBJ databases">
        <authorList>
            <person name="Varghese N."/>
            <person name="Submissions S."/>
        </authorList>
    </citation>
    <scope>NUCLEOTIDE SEQUENCE [LARGE SCALE GENOMIC DNA]</scope>
    <source>
        <strain evidence="6">DSM 16057</strain>
    </source>
</reference>
<evidence type="ECO:0000256" key="1">
    <source>
        <dbReference type="ARBA" id="ARBA00022448"/>
    </source>
</evidence>
<dbReference type="Pfam" id="PF00005">
    <property type="entry name" value="ABC_tran"/>
    <property type="match status" value="1"/>
</dbReference>
<dbReference type="PROSITE" id="PS50893">
    <property type="entry name" value="ABC_TRANSPORTER_2"/>
    <property type="match status" value="1"/>
</dbReference>
<keyword evidence="6" id="KW-1185">Reference proteome</keyword>
<accession>A0A1M6BXI8</accession>
<dbReference type="STRING" id="1121432.SAMN02745219_00520"/>
<dbReference type="EMBL" id="FQZM01000006">
    <property type="protein sequence ID" value="SHI53333.1"/>
    <property type="molecule type" value="Genomic_DNA"/>
</dbReference>
<dbReference type="InterPro" id="IPR017871">
    <property type="entry name" value="ABC_transporter-like_CS"/>
</dbReference>
<dbReference type="PANTHER" id="PTHR42781">
    <property type="entry name" value="SPERMIDINE/PUTRESCINE IMPORT ATP-BINDING PROTEIN POTA"/>
    <property type="match status" value="1"/>
</dbReference>
<keyword evidence="3 5" id="KW-0067">ATP-binding</keyword>
<dbReference type="SMART" id="SM00382">
    <property type="entry name" value="AAA"/>
    <property type="match status" value="1"/>
</dbReference>
<dbReference type="AlphaFoldDB" id="A0A1M6BXI8"/>
<dbReference type="InterPro" id="IPR027417">
    <property type="entry name" value="P-loop_NTPase"/>
</dbReference>
<sequence length="224" mass="25374">MSMLEVDFQKKLPDFILTARFAVREGEILVLSGPSGSGKTTILECLAGLQKPDRGYINLRGKMLFNKTKRINLPPHKRGIGFIFQAYALFEHMTVKDNILYGAARVNGRKKREQILREVLELLGISHLQDRYPAQLSGGEKQRVALARALVSEPALLLLDEPLSALDRNLRERLRGELKQLHRQWGIPFVLVTHCRCEEELADMVLRPVASINEKGEQAICFSM</sequence>
<proteinExistence type="predicted"/>
<keyword evidence="1" id="KW-0813">Transport</keyword>
<evidence type="ECO:0000313" key="6">
    <source>
        <dbReference type="Proteomes" id="UP000184529"/>
    </source>
</evidence>
<protein>
    <submittedName>
        <fullName evidence="5">Molybdate transport system ATP-binding protein</fullName>
    </submittedName>
</protein>